<dbReference type="NCBIfam" id="TIGR01222">
    <property type="entry name" value="minC"/>
    <property type="match status" value="1"/>
</dbReference>
<evidence type="ECO:0000256" key="3">
    <source>
        <dbReference type="ARBA" id="ARBA00023210"/>
    </source>
</evidence>
<organism evidence="10 11">
    <name type="scientific">Pollutimonas harenae</name>
    <dbReference type="NCBI Taxonomy" id="657015"/>
    <lineage>
        <taxon>Bacteria</taxon>
        <taxon>Pseudomonadati</taxon>
        <taxon>Pseudomonadota</taxon>
        <taxon>Betaproteobacteria</taxon>
        <taxon>Burkholderiales</taxon>
        <taxon>Alcaligenaceae</taxon>
        <taxon>Pollutimonas</taxon>
    </lineage>
</organism>
<dbReference type="GO" id="GO:0000917">
    <property type="term" value="P:division septum assembly"/>
    <property type="evidence" value="ECO:0007669"/>
    <property type="project" value="UniProtKB-KW"/>
</dbReference>
<keyword evidence="3 6" id="KW-0717">Septation</keyword>
<sequence length="267" mass="28137">MSNAKPKSKSPSALDFKSATLYALRVVLRSHDDAELLAALSQRMNDAGAFFENEPVVIDANLITETIDWAALLQALRGHSLHPVGVVAQGANLDAALAQGLAAVDLGSPTPRPTAQPAPEQEVPVVAPPPATQGNDTKAEGAEQTTPPAGHVPEVAPAAMVINRPLRSGQRIYARNTDLIVIGVVSQGAEVIADGNIHVYGPLRGKAMAGARGDTSARIFTTQLDPELLAIAGVYRVIETKLDQTLHNQPTIIHLDDDTLKITALTK</sequence>
<dbReference type="AlphaFoldDB" id="A0A853GZX5"/>
<protein>
    <recommendedName>
        <fullName evidence="6">Probable septum site-determining protein MinC</fullName>
    </recommendedName>
</protein>
<dbReference type="Proteomes" id="UP000554144">
    <property type="component" value="Unassembled WGS sequence"/>
</dbReference>
<dbReference type="Pfam" id="PF03775">
    <property type="entry name" value="MinC_C"/>
    <property type="match status" value="1"/>
</dbReference>
<comment type="subunit">
    <text evidence="6">Interacts with MinD and FtsZ.</text>
</comment>
<dbReference type="PANTHER" id="PTHR34108:SF1">
    <property type="entry name" value="SEPTUM SITE-DETERMINING PROTEIN MINC"/>
    <property type="match status" value="1"/>
</dbReference>
<evidence type="ECO:0000256" key="5">
    <source>
        <dbReference type="ARBA" id="ARBA00025606"/>
    </source>
</evidence>
<evidence type="ECO:0000259" key="9">
    <source>
        <dbReference type="Pfam" id="PF05209"/>
    </source>
</evidence>
<dbReference type="RefSeq" id="WP_130038935.1">
    <property type="nucleotide sequence ID" value="NZ_JACCEV010000002.1"/>
</dbReference>
<evidence type="ECO:0000256" key="1">
    <source>
        <dbReference type="ARBA" id="ARBA00006291"/>
    </source>
</evidence>
<evidence type="ECO:0000256" key="4">
    <source>
        <dbReference type="ARBA" id="ARBA00023306"/>
    </source>
</evidence>
<evidence type="ECO:0000256" key="6">
    <source>
        <dbReference type="HAMAP-Rule" id="MF_00267"/>
    </source>
</evidence>
<dbReference type="GO" id="GO:1901891">
    <property type="term" value="P:regulation of cell septum assembly"/>
    <property type="evidence" value="ECO:0007669"/>
    <property type="project" value="InterPro"/>
</dbReference>
<dbReference type="Gene3D" id="3.30.70.260">
    <property type="match status" value="1"/>
</dbReference>
<feature type="region of interest" description="Disordered" evidence="7">
    <location>
        <begin position="107"/>
        <end position="152"/>
    </location>
</feature>
<keyword evidence="4 6" id="KW-0131">Cell cycle</keyword>
<comment type="function">
    <text evidence="5 6">Cell division inhibitor that blocks the formation of polar Z ring septums. Rapidly oscillates between the poles of the cell to destabilize FtsZ filaments that have formed before they mature into polar Z rings. Prevents FtsZ polymerization.</text>
</comment>
<dbReference type="HAMAP" id="MF_00267">
    <property type="entry name" value="MinC"/>
    <property type="match status" value="1"/>
</dbReference>
<reference evidence="10 11" key="1">
    <citation type="submission" date="2020-07" db="EMBL/GenBank/DDBJ databases">
        <title>Taxonomic revisions and descriptions of new bacterial species based on genomic comparisons in the high-G+C-content subgroup of the family Alcaligenaceae.</title>
        <authorList>
            <person name="Szabo A."/>
            <person name="Felfoldi T."/>
        </authorList>
    </citation>
    <scope>NUCLEOTIDE SEQUENCE [LARGE SCALE GENOMIC DNA]</scope>
    <source>
        <strain evidence="10 11">DSM 25667</strain>
    </source>
</reference>
<dbReference type="InterPro" id="IPR016098">
    <property type="entry name" value="CAP/MinC_C"/>
</dbReference>
<feature type="domain" description="Septum formation inhibitor MinC C-terminal" evidence="8">
    <location>
        <begin position="161"/>
        <end position="262"/>
    </location>
</feature>
<dbReference type="InterPro" id="IPR007874">
    <property type="entry name" value="MinC_N"/>
</dbReference>
<name>A0A853GZX5_9BURK</name>
<dbReference type="GO" id="GO:0000902">
    <property type="term" value="P:cell morphogenesis"/>
    <property type="evidence" value="ECO:0007669"/>
    <property type="project" value="InterPro"/>
</dbReference>
<dbReference type="InterPro" id="IPR036145">
    <property type="entry name" value="MinC_C_sf"/>
</dbReference>
<dbReference type="InterPro" id="IPR005526">
    <property type="entry name" value="Septum_form_inhib_MinC_C"/>
</dbReference>
<proteinExistence type="inferred from homology"/>
<keyword evidence="11" id="KW-1185">Reference proteome</keyword>
<evidence type="ECO:0000256" key="2">
    <source>
        <dbReference type="ARBA" id="ARBA00022618"/>
    </source>
</evidence>
<dbReference type="GO" id="GO:0051302">
    <property type="term" value="P:regulation of cell division"/>
    <property type="evidence" value="ECO:0007669"/>
    <property type="project" value="InterPro"/>
</dbReference>
<comment type="similarity">
    <text evidence="1 6">Belongs to the MinC family.</text>
</comment>
<feature type="domain" description="Septum formation inhibitor MinC N-terminal" evidence="9">
    <location>
        <begin position="14"/>
        <end position="83"/>
    </location>
</feature>
<dbReference type="OrthoDB" id="9794530at2"/>
<evidence type="ECO:0000259" key="8">
    <source>
        <dbReference type="Pfam" id="PF03775"/>
    </source>
</evidence>
<accession>A0A853GZX5</accession>
<dbReference type="Gene3D" id="2.160.20.70">
    <property type="match status" value="1"/>
</dbReference>
<evidence type="ECO:0000313" key="11">
    <source>
        <dbReference type="Proteomes" id="UP000554144"/>
    </source>
</evidence>
<gene>
    <name evidence="6 10" type="primary">minC</name>
    <name evidence="10" type="ORF">H0A62_06905</name>
</gene>
<evidence type="ECO:0000313" key="10">
    <source>
        <dbReference type="EMBL" id="NYT85330.1"/>
    </source>
</evidence>
<evidence type="ECO:0000256" key="7">
    <source>
        <dbReference type="SAM" id="MobiDB-lite"/>
    </source>
</evidence>
<dbReference type="EMBL" id="JACCEV010000002">
    <property type="protein sequence ID" value="NYT85330.1"/>
    <property type="molecule type" value="Genomic_DNA"/>
</dbReference>
<dbReference type="SUPFAM" id="SSF63848">
    <property type="entry name" value="Cell-division inhibitor MinC, C-terminal domain"/>
    <property type="match status" value="1"/>
</dbReference>
<keyword evidence="2 6" id="KW-0132">Cell division</keyword>
<comment type="caution">
    <text evidence="10">The sequence shown here is derived from an EMBL/GenBank/DDBJ whole genome shotgun (WGS) entry which is preliminary data.</text>
</comment>
<dbReference type="Pfam" id="PF05209">
    <property type="entry name" value="MinC_N"/>
    <property type="match status" value="1"/>
</dbReference>
<dbReference type="PANTHER" id="PTHR34108">
    <property type="entry name" value="SEPTUM SITE-DETERMINING PROTEIN MINC"/>
    <property type="match status" value="1"/>
</dbReference>
<dbReference type="InterPro" id="IPR013033">
    <property type="entry name" value="MinC"/>
</dbReference>